<dbReference type="Proteomes" id="UP001154420">
    <property type="component" value="Unassembled WGS sequence"/>
</dbReference>
<dbReference type="InterPro" id="IPR013529">
    <property type="entry name" value="Glyco_hydro_42_N"/>
</dbReference>
<dbReference type="Gene3D" id="3.20.20.80">
    <property type="entry name" value="Glycosidases"/>
    <property type="match status" value="1"/>
</dbReference>
<evidence type="ECO:0000256" key="1">
    <source>
        <dbReference type="ARBA" id="ARBA00022801"/>
    </source>
</evidence>
<accession>A0A9X5BEY9</accession>
<dbReference type="RefSeq" id="WP_160559492.1">
    <property type="nucleotide sequence ID" value="NZ_QZDT01000008.1"/>
</dbReference>
<evidence type="ECO:0008006" key="7">
    <source>
        <dbReference type="Google" id="ProtNLM"/>
    </source>
</evidence>
<keyword evidence="1" id="KW-0378">Hydrolase</keyword>
<dbReference type="SUPFAM" id="SSF51445">
    <property type="entry name" value="(Trans)glycosidases"/>
    <property type="match status" value="1"/>
</dbReference>
<comment type="caution">
    <text evidence="5">The sequence shown here is derived from an EMBL/GenBank/DDBJ whole genome shotgun (WGS) entry which is preliminary data.</text>
</comment>
<dbReference type="EMBL" id="QZDT01000008">
    <property type="protein sequence ID" value="NBJ92398.1"/>
    <property type="molecule type" value="Genomic_DNA"/>
</dbReference>
<dbReference type="GO" id="GO:0009341">
    <property type="term" value="C:beta-galactosidase complex"/>
    <property type="evidence" value="ECO:0007669"/>
    <property type="project" value="InterPro"/>
</dbReference>
<evidence type="ECO:0000256" key="2">
    <source>
        <dbReference type="ARBA" id="ARBA00023295"/>
    </source>
</evidence>
<evidence type="ECO:0000259" key="3">
    <source>
        <dbReference type="Pfam" id="PF02449"/>
    </source>
</evidence>
<reference evidence="5" key="1">
    <citation type="submission" date="2018-09" db="EMBL/GenBank/DDBJ databases">
        <title>Murine metabolic-syndrome-specific gut microbial biobank.</title>
        <authorList>
            <person name="Liu C."/>
        </authorList>
    </citation>
    <scope>NUCLEOTIDE SEQUENCE</scope>
    <source>
        <strain evidence="5">D42-62</strain>
    </source>
</reference>
<dbReference type="OrthoDB" id="9800974at2"/>
<evidence type="ECO:0000313" key="5">
    <source>
        <dbReference type="EMBL" id="NBJ92398.1"/>
    </source>
</evidence>
<dbReference type="GO" id="GO:0005975">
    <property type="term" value="P:carbohydrate metabolic process"/>
    <property type="evidence" value="ECO:0007669"/>
    <property type="project" value="InterPro"/>
</dbReference>
<sequence length="531" mass="60761">MFEKKKNSFFSIGGQVNNSSSQSEETLERAIRAIGKFEMNTIAAPLYWYQIEPEEGIFDFGQVDLILKKARENQLKVVFLWFGTWKNGASHYVPEWVKADKKRFIWAQNAVGALTRILSPMGRETMEADGRAVAKVLAYIKEQNKDDMVLAFQIENEPGLLGTPRDYGRESEEMFCTAIPENMKQFLQNLKDGELFEIWKENGSLLSSPWKETFGLMAEEIFSAYCFASYVENVAAAGKQAYELPLYVNVWVRETGSRIPGIDYPSGGATSLALDVWKYFAPHIDCICPDIYFDDRDTYQMVCSRYNRADNALYIPESHADERNALHLFEAVAKHGLTGIHCFAIDSTIDNEGNLRPECEQFRHTVKILSSMKPLLEKYQGTGKIYAVVQQEWMESMFFDFGDFWGRVYFLNRITDEPYIHLDCGHDDKEHVQVRGKGLIVYAGGGEFFLAGDGFKLVLIRKDNMEFMTSSLRGFKYLNARNQAYKVVEEGEFDSEGKFVSKKIRCGDEADMGLWVYYDVGLVHAVMEMEI</sequence>
<dbReference type="InterPro" id="IPR017853">
    <property type="entry name" value="GH"/>
</dbReference>
<protein>
    <recommendedName>
        <fullName evidence="7">Beta-galactosidase</fullName>
    </recommendedName>
</protein>
<evidence type="ECO:0000259" key="4">
    <source>
        <dbReference type="Pfam" id="PF18120"/>
    </source>
</evidence>
<evidence type="ECO:0000313" key="6">
    <source>
        <dbReference type="Proteomes" id="UP001154420"/>
    </source>
</evidence>
<keyword evidence="6" id="KW-1185">Reference proteome</keyword>
<organism evidence="5 6">
    <name type="scientific">Parablautia muri</name>
    <dbReference type="NCBI Taxonomy" id="2320879"/>
    <lineage>
        <taxon>Bacteria</taxon>
        <taxon>Bacillati</taxon>
        <taxon>Bacillota</taxon>
        <taxon>Clostridia</taxon>
        <taxon>Lachnospirales</taxon>
        <taxon>Lachnospiraceae</taxon>
        <taxon>Parablautia</taxon>
    </lineage>
</organism>
<feature type="domain" description="DUF5597" evidence="4">
    <location>
        <begin position="367"/>
        <end position="516"/>
    </location>
</feature>
<dbReference type="Pfam" id="PF18120">
    <property type="entry name" value="DUF5597"/>
    <property type="match status" value="1"/>
</dbReference>
<dbReference type="GO" id="GO:0004565">
    <property type="term" value="F:beta-galactosidase activity"/>
    <property type="evidence" value="ECO:0007669"/>
    <property type="project" value="InterPro"/>
</dbReference>
<feature type="domain" description="Glycoside hydrolase family 42 N-terminal" evidence="3">
    <location>
        <begin position="23"/>
        <end position="199"/>
    </location>
</feature>
<dbReference type="Gene3D" id="2.60.220.20">
    <property type="entry name" value="putative beta-Galactosidase from caulobacter crescentus"/>
    <property type="match status" value="1"/>
</dbReference>
<dbReference type="Pfam" id="PF02449">
    <property type="entry name" value="Glyco_hydro_42"/>
    <property type="match status" value="1"/>
</dbReference>
<proteinExistence type="predicted"/>
<keyword evidence="2" id="KW-0326">Glycosidase</keyword>
<dbReference type="InterPro" id="IPR040719">
    <property type="entry name" value="DUF5597"/>
</dbReference>
<name>A0A9X5BEY9_9FIRM</name>
<dbReference type="AlphaFoldDB" id="A0A9X5BEY9"/>
<gene>
    <name evidence="5" type="ORF">D5281_07245</name>
</gene>